<evidence type="ECO:0000313" key="2">
    <source>
        <dbReference type="Proteomes" id="UP000266489"/>
    </source>
</evidence>
<gene>
    <name evidence="1" type="ORF">SMC5_01145</name>
</gene>
<name>A0A398DMU5_9BACT</name>
<dbReference type="SUPFAM" id="SSF52218">
    <property type="entry name" value="Flavoproteins"/>
    <property type="match status" value="1"/>
</dbReference>
<reference evidence="1 2" key="1">
    <citation type="submission" date="2018-09" db="EMBL/GenBank/DDBJ databases">
        <title>Discovery and Ecogenomic Context for Candidatus Cryosericales, a Global Caldiserica Order Active in Thawing Permafrost.</title>
        <authorList>
            <person name="Martinez M.A."/>
            <person name="Woodcroft B.J."/>
            <person name="Ignacio Espinoza J.C."/>
            <person name="Zayed A."/>
            <person name="Singleton C.M."/>
            <person name="Boyd J."/>
            <person name="Li Y.-F."/>
            <person name="Purvine S."/>
            <person name="Maughan H."/>
            <person name="Hodgkins S.B."/>
            <person name="Anderson D."/>
            <person name="Sederholm M."/>
            <person name="Temperton B."/>
            <person name="Saleska S.R."/>
            <person name="Tyson G.W."/>
            <person name="Rich V.I."/>
        </authorList>
    </citation>
    <scope>NUCLEOTIDE SEQUENCE [LARGE SCALE GENOMIC DNA]</scope>
    <source>
        <strain evidence="1 2">SMC5</strain>
    </source>
</reference>
<evidence type="ECO:0008006" key="3">
    <source>
        <dbReference type="Google" id="ProtNLM"/>
    </source>
</evidence>
<dbReference type="AlphaFoldDB" id="A0A398DMU5"/>
<dbReference type="EMBL" id="QXIU01000030">
    <property type="protein sequence ID" value="RIE15269.1"/>
    <property type="molecule type" value="Genomic_DNA"/>
</dbReference>
<comment type="caution">
    <text evidence="1">The sequence shown here is derived from an EMBL/GenBank/DDBJ whole genome shotgun (WGS) entry which is preliminary data.</text>
</comment>
<organism evidence="1 2">
    <name type="scientific">Candidatus Cryosericum odellii</name>
    <dbReference type="NCBI Taxonomy" id="2290917"/>
    <lineage>
        <taxon>Bacteria</taxon>
        <taxon>Pseudomonadati</taxon>
        <taxon>Caldisericota/Cryosericota group</taxon>
        <taxon>Candidatus Cryosericota</taxon>
        <taxon>Candidatus Cryosericia</taxon>
        <taxon>Candidatus Cryosericales</taxon>
        <taxon>Candidatus Cryosericaceae</taxon>
        <taxon>Candidatus Cryosericum</taxon>
    </lineage>
</organism>
<dbReference type="Proteomes" id="UP000266489">
    <property type="component" value="Unassembled WGS sequence"/>
</dbReference>
<dbReference type="OrthoDB" id="9811704at2"/>
<protein>
    <recommendedName>
        <fullName evidence="3">Flavodoxin-like domain-containing protein</fullName>
    </recommendedName>
</protein>
<accession>A0A398DMU5</accession>
<dbReference type="Gene3D" id="3.40.50.360">
    <property type="match status" value="1"/>
</dbReference>
<dbReference type="InterPro" id="IPR029039">
    <property type="entry name" value="Flavoprotein-like_sf"/>
</dbReference>
<proteinExistence type="predicted"/>
<sequence>MRELVDSRRMENGGMFRALLATLLRLGTTLVDPDYTVEPFEAVVVMTPVWIGNPAPAVTTFISNVILKDKKTFIVAVGGTAANPRTIAKLEKRLIARGASVVGHSEVLGYIPDPKAVRPLDEELVAEGVLLAETIWQAFEPQS</sequence>
<evidence type="ECO:0000313" key="1">
    <source>
        <dbReference type="EMBL" id="RIE15269.1"/>
    </source>
</evidence>